<reference evidence="2" key="1">
    <citation type="journal article" date="2019" name="Sci. Rep.">
        <title>Draft genome of Tanacetum cinerariifolium, the natural source of mosquito coil.</title>
        <authorList>
            <person name="Yamashiro T."/>
            <person name="Shiraishi A."/>
            <person name="Satake H."/>
            <person name="Nakayama K."/>
        </authorList>
    </citation>
    <scope>NUCLEOTIDE SEQUENCE</scope>
</reference>
<feature type="non-terminal residue" evidence="2">
    <location>
        <position position="1"/>
    </location>
</feature>
<evidence type="ECO:0000313" key="2">
    <source>
        <dbReference type="EMBL" id="GEY81815.1"/>
    </source>
</evidence>
<keyword evidence="1" id="KW-0812">Transmembrane</keyword>
<dbReference type="AlphaFoldDB" id="A0A699HX57"/>
<protein>
    <submittedName>
        <fullName evidence="2">F-box/FBD/LRR-repeat protein At1g13570-like</fullName>
    </submittedName>
</protein>
<proteinExistence type="predicted"/>
<keyword evidence="1" id="KW-0472">Membrane</keyword>
<feature type="transmembrane region" description="Helical" evidence="1">
    <location>
        <begin position="102"/>
        <end position="121"/>
    </location>
</feature>
<name>A0A699HX57_TANCI</name>
<dbReference type="EMBL" id="BKCJ010212603">
    <property type="protein sequence ID" value="GEY81815.1"/>
    <property type="molecule type" value="Genomic_DNA"/>
</dbReference>
<accession>A0A699HX57</accession>
<keyword evidence="1" id="KW-1133">Transmembrane helix</keyword>
<organism evidence="2">
    <name type="scientific">Tanacetum cinerariifolium</name>
    <name type="common">Dalmatian daisy</name>
    <name type="synonym">Chrysanthemum cinerariifolium</name>
    <dbReference type="NCBI Taxonomy" id="118510"/>
    <lineage>
        <taxon>Eukaryota</taxon>
        <taxon>Viridiplantae</taxon>
        <taxon>Streptophyta</taxon>
        <taxon>Embryophyta</taxon>
        <taxon>Tracheophyta</taxon>
        <taxon>Spermatophyta</taxon>
        <taxon>Magnoliopsida</taxon>
        <taxon>eudicotyledons</taxon>
        <taxon>Gunneridae</taxon>
        <taxon>Pentapetalae</taxon>
        <taxon>asterids</taxon>
        <taxon>campanulids</taxon>
        <taxon>Asterales</taxon>
        <taxon>Asteraceae</taxon>
        <taxon>Asteroideae</taxon>
        <taxon>Anthemideae</taxon>
        <taxon>Anthemidinae</taxon>
        <taxon>Tanacetum</taxon>
    </lineage>
</organism>
<gene>
    <name evidence="2" type="ORF">Tci_453789</name>
</gene>
<evidence type="ECO:0000256" key="1">
    <source>
        <dbReference type="SAM" id="Phobius"/>
    </source>
</evidence>
<feature type="transmembrane region" description="Helical" evidence="1">
    <location>
        <begin position="153"/>
        <end position="172"/>
    </location>
</feature>
<sequence>KDYSDVWLEHLNELEIGNFANLKVELKFMKLILAKSSVLKKIFRKEPFFGHDNKDHILHGKDFPFDVMSMSIGVGGSVKPLIKCNVGAAPIVASIWHQEPRVAQGAFGYYICVTIICMVLHKLSPRWYIKKVDLTDVGIVDGLSARTKEVLNCLTYTFLYFPFSISLALALAKVDKTTIGSLTADVVADTIGVGLGYANNDGLASDLKVWLEKAKSDDQKAKKWVS</sequence>
<comment type="caution">
    <text evidence="2">The sequence shown here is derived from an EMBL/GenBank/DDBJ whole genome shotgun (WGS) entry which is preliminary data.</text>
</comment>